<reference evidence="6" key="1">
    <citation type="journal article" date="2011" name="PLoS Biol.">
        <title>Gene gain and loss during evolution of obligate parasitism in the white rust pathogen of Arabidopsis thaliana.</title>
        <authorList>
            <person name="Kemen E."/>
            <person name="Gardiner A."/>
            <person name="Schultz-Larsen T."/>
            <person name="Kemen A.C."/>
            <person name="Balmuth A.L."/>
            <person name="Robert-Seilaniantz A."/>
            <person name="Bailey K."/>
            <person name="Holub E."/>
            <person name="Studholme D.J."/>
            <person name="Maclean D."/>
            <person name="Jones J.D."/>
        </authorList>
    </citation>
    <scope>NUCLEOTIDE SEQUENCE</scope>
</reference>
<dbReference type="InterPro" id="IPR036961">
    <property type="entry name" value="Kinesin_motor_dom_sf"/>
</dbReference>
<dbReference type="InterPro" id="IPR027640">
    <property type="entry name" value="Kinesin-like_fam"/>
</dbReference>
<dbReference type="SUPFAM" id="SSF52540">
    <property type="entry name" value="P-loop containing nucleoside triphosphate hydrolases"/>
    <property type="match status" value="1"/>
</dbReference>
<dbReference type="Pfam" id="PF16796">
    <property type="entry name" value="Microtub_bd"/>
    <property type="match status" value="1"/>
</dbReference>
<feature type="coiled-coil region" evidence="2">
    <location>
        <begin position="546"/>
        <end position="609"/>
    </location>
</feature>
<feature type="region of interest" description="Disordered" evidence="3">
    <location>
        <begin position="295"/>
        <end position="319"/>
    </location>
</feature>
<dbReference type="HOGENOM" id="CLU_353911_0_0_1"/>
<dbReference type="EMBL" id="FR824270">
    <property type="protein sequence ID" value="CCA24171.1"/>
    <property type="molecule type" value="Genomic_DNA"/>
</dbReference>
<dbReference type="Gene3D" id="3.30.1470.10">
    <property type="entry name" value="Photosystem I PsaD, reaction center subunit II"/>
    <property type="match status" value="1"/>
</dbReference>
<dbReference type="AlphaFoldDB" id="F0WS53"/>
<organism evidence="6">
    <name type="scientific">Albugo laibachii Nc14</name>
    <dbReference type="NCBI Taxonomy" id="890382"/>
    <lineage>
        <taxon>Eukaryota</taxon>
        <taxon>Sar</taxon>
        <taxon>Stramenopiles</taxon>
        <taxon>Oomycota</taxon>
        <taxon>Peronosporomycetes</taxon>
        <taxon>Albuginales</taxon>
        <taxon>Albuginaceae</taxon>
        <taxon>Albugo</taxon>
    </lineage>
</organism>
<keyword evidence="1" id="KW-0547">Nucleotide-binding</keyword>
<dbReference type="GO" id="GO:0005524">
    <property type="term" value="F:ATP binding"/>
    <property type="evidence" value="ECO:0007669"/>
    <property type="project" value="UniProtKB-UniRule"/>
</dbReference>
<feature type="region of interest" description="Disordered" evidence="3">
    <location>
        <begin position="387"/>
        <end position="422"/>
    </location>
</feature>
<dbReference type="GO" id="GO:0007018">
    <property type="term" value="P:microtubule-based movement"/>
    <property type="evidence" value="ECO:0007669"/>
    <property type="project" value="InterPro"/>
</dbReference>
<feature type="compositionally biased region" description="Basic and acidic residues" evidence="3">
    <location>
        <begin position="390"/>
        <end position="406"/>
    </location>
</feature>
<sequence length="794" mass="90766">MDISSKATRRSQTRRSKSPENTYKHETDDLNYASGPQEIGSAWSGINEKKISIPFALQRPQHSAPVQRQQDNERRLDLMDLSTDNKKHHRKISEFLESKDLDLNTRIANHSTHKVIDDPKYNANQEWGNAALLPSALNLTYPHNEVTYSHSKLELDDDTACMGVADAELFQAAIIEHATLLGIDPEVECDFLWIAKESLIAPLPEGWHAVTSTDSGEPYYYCEFTGESRWDHPCDEQFRQLFLDLKNRNLIQTGGSQERIHEKHYNSEDNHYYDTHRQRDAACSVLHQDDPMRMMGSFSSVSPVKKSKKPLGWMTDQDSKDGQYTVEELEEQNAALRNTLVALNLRLEGQENERAKASQEILKQKDQISELESRTKGFLLEIKQLQSEGESMRHEKVPTERPELTKAMKSSNDPKATTDSNAHAARAEIDRLKNLLERQTIALEDAKKKLREFEDDRKTLAEAQTKATLKSLNEQNLQVQSAQEHSSELVEEIRVLRSQIEHLEAEKRDLEAKKAKDERAFETLRLTLEEKEKLTKSEHKAIQSEVVELRSVVQTQNAELAAANNQITVLLQEQQKQELLIRQAYDAGFEEANRRSASLIEEIRIEKQRAADLYTQELRNRRKLHNRLMELQGNIRVFCRVRPISAIEIRSEEVALAVAYRDQDPQTLELHIGSGTSYDGPADANTPVSPGYVQKHVFEFDHVFKPDSTQMDVFEQTRDLVVSALDGFNVCIFAYGQTGSGKTYTMEGCQGNRGVNYRALQELFRIRDERLATGNFEYSIKKEIVVSDTGRLVT</sequence>
<feature type="domain" description="Kinesin motor" evidence="5">
    <location>
        <begin position="634"/>
        <end position="794"/>
    </location>
</feature>
<dbReference type="PANTHER" id="PTHR47972">
    <property type="entry name" value="KINESIN-LIKE PROTEIN KLP-3"/>
    <property type="match status" value="1"/>
</dbReference>
<evidence type="ECO:0000256" key="2">
    <source>
        <dbReference type="SAM" id="Coils"/>
    </source>
</evidence>
<feature type="compositionally biased region" description="Polar residues" evidence="3">
    <location>
        <begin position="408"/>
        <end position="421"/>
    </location>
</feature>
<dbReference type="Pfam" id="PF00397">
    <property type="entry name" value="WW"/>
    <property type="match status" value="1"/>
</dbReference>
<protein>
    <submittedName>
        <fullName evidence="6">Kinesinlike protein putative</fullName>
    </submittedName>
</protein>
<keyword evidence="1" id="KW-0505">Motor protein</keyword>
<dbReference type="InterPro" id="IPR001752">
    <property type="entry name" value="Kinesin_motor_dom"/>
</dbReference>
<proteinExistence type="inferred from homology"/>
<feature type="coiled-coil region" evidence="2">
    <location>
        <begin position="422"/>
        <end position="520"/>
    </location>
</feature>
<dbReference type="PROSITE" id="PS50020">
    <property type="entry name" value="WW_DOMAIN_2"/>
    <property type="match status" value="1"/>
</dbReference>
<feature type="binding site" evidence="1">
    <location>
        <begin position="736"/>
        <end position="743"/>
    </location>
    <ligand>
        <name>ATP</name>
        <dbReference type="ChEBI" id="CHEBI:30616"/>
    </ligand>
</feature>
<dbReference type="InterPro" id="IPR036020">
    <property type="entry name" value="WW_dom_sf"/>
</dbReference>
<dbReference type="SMART" id="SM00456">
    <property type="entry name" value="WW"/>
    <property type="match status" value="1"/>
</dbReference>
<dbReference type="Gene3D" id="3.40.850.10">
    <property type="entry name" value="Kinesin motor domain"/>
    <property type="match status" value="1"/>
</dbReference>
<dbReference type="GO" id="GO:0008017">
    <property type="term" value="F:microtubule binding"/>
    <property type="evidence" value="ECO:0007669"/>
    <property type="project" value="InterPro"/>
</dbReference>
<evidence type="ECO:0000313" key="6">
    <source>
        <dbReference type="EMBL" id="CCA24171.1"/>
    </source>
</evidence>
<keyword evidence="1" id="KW-0067">ATP-binding</keyword>
<dbReference type="InterPro" id="IPR031852">
    <property type="entry name" value="Vik1/Cik1_MT-bd"/>
</dbReference>
<feature type="domain" description="WW" evidence="4">
    <location>
        <begin position="201"/>
        <end position="235"/>
    </location>
</feature>
<reference evidence="6" key="2">
    <citation type="submission" date="2011-02" db="EMBL/GenBank/DDBJ databases">
        <authorList>
            <person name="MacLean D."/>
        </authorList>
    </citation>
    <scope>NUCLEOTIDE SEQUENCE</scope>
</reference>
<comment type="similarity">
    <text evidence="1">Belongs to the TRAFAC class myosin-kinesin ATPase superfamily. Kinesin family.</text>
</comment>
<dbReference type="InterPro" id="IPR001202">
    <property type="entry name" value="WW_dom"/>
</dbReference>
<dbReference type="PROSITE" id="PS50067">
    <property type="entry name" value="KINESIN_MOTOR_2"/>
    <property type="match status" value="1"/>
</dbReference>
<dbReference type="GO" id="GO:0003777">
    <property type="term" value="F:microtubule motor activity"/>
    <property type="evidence" value="ECO:0007669"/>
    <property type="project" value="InterPro"/>
</dbReference>
<name>F0WS53_9STRA</name>
<feature type="region of interest" description="Disordered" evidence="3">
    <location>
        <begin position="1"/>
        <end position="39"/>
    </location>
</feature>
<dbReference type="SMART" id="SM00129">
    <property type="entry name" value="KISc"/>
    <property type="match status" value="1"/>
</dbReference>
<dbReference type="CDD" id="cd00201">
    <property type="entry name" value="WW"/>
    <property type="match status" value="1"/>
</dbReference>
<evidence type="ECO:0000259" key="5">
    <source>
        <dbReference type="PROSITE" id="PS50067"/>
    </source>
</evidence>
<dbReference type="SUPFAM" id="SSF51045">
    <property type="entry name" value="WW domain"/>
    <property type="match status" value="1"/>
</dbReference>
<feature type="compositionally biased region" description="Basic residues" evidence="3">
    <location>
        <begin position="7"/>
        <end position="16"/>
    </location>
</feature>
<evidence type="ECO:0000256" key="3">
    <source>
        <dbReference type="SAM" id="MobiDB-lite"/>
    </source>
</evidence>
<keyword evidence="2" id="KW-0175">Coiled coil</keyword>
<evidence type="ECO:0000259" key="4">
    <source>
        <dbReference type="PROSITE" id="PS50020"/>
    </source>
</evidence>
<evidence type="ECO:0000256" key="1">
    <source>
        <dbReference type="PROSITE-ProRule" id="PRU00283"/>
    </source>
</evidence>
<accession>F0WS53</accession>
<dbReference type="PROSITE" id="PS01159">
    <property type="entry name" value="WW_DOMAIN_1"/>
    <property type="match status" value="1"/>
</dbReference>
<dbReference type="InterPro" id="IPR027417">
    <property type="entry name" value="P-loop_NTPase"/>
</dbReference>
<gene>
    <name evidence="6" type="primary">AlNc14C225G9192</name>
    <name evidence="6" type="ORF">ALNC14_103150</name>
</gene>